<evidence type="ECO:0000256" key="3">
    <source>
        <dbReference type="ARBA" id="ARBA00006001"/>
    </source>
</evidence>
<dbReference type="PANTHER" id="PTHR12592:SF0">
    <property type="entry name" value="ATP-DEPENDENT (S)-NAD(P)H-HYDRATE DEHYDRATASE"/>
    <property type="match status" value="1"/>
</dbReference>
<comment type="function">
    <text evidence="18">Catalyzes the epimerization of the S- and R-forms of NAD(P)HX, a damaged form of NAD(P)H that is a result of enzymatic or heat-dependent hydration. This is a prerequisite for the S-specific NAD(P)H-hydrate dehydratase to allow the repair of both epimers of NAD(P)HX.</text>
</comment>
<feature type="binding site" evidence="18">
    <location>
        <position position="166"/>
    </location>
    <ligand>
        <name>K(+)</name>
        <dbReference type="ChEBI" id="CHEBI:29103"/>
    </ligand>
</feature>
<evidence type="ECO:0000256" key="15">
    <source>
        <dbReference type="ARBA" id="ARBA00048238"/>
    </source>
</evidence>
<dbReference type="InterPro" id="IPR004443">
    <property type="entry name" value="YjeF_N_dom"/>
</dbReference>
<evidence type="ECO:0000256" key="12">
    <source>
        <dbReference type="ARBA" id="ARBA00023239"/>
    </source>
</evidence>
<dbReference type="SUPFAM" id="SSF53613">
    <property type="entry name" value="Ribokinase-like"/>
    <property type="match status" value="1"/>
</dbReference>
<comment type="similarity">
    <text evidence="17">Belongs to the NnrD/CARKD family.</text>
</comment>
<sequence length="527" mass="54220">MKLVTGRQMAAIDRRAIDSGVSGFDLMENAGRGVFEAVVGRLRVPSKNAVAVVCGKGNNGGDGFVVARLLRAAQVPVQTFLLARSEDVAGDARAHLEQTRSSGVEVEEVVRAEDVERLIRGLEASDLVVDAILGTGLRGGARGPAAQVIEAIHRAGRPVVAVDVPSGLDADTGRAEGPCVRAALTVTFALPRIGHFFFPGRTLCGALRLVDIGIPDAAVEAEGIDVHLTTAADARSWLPRRRPDAHKGDCGRVVILAGSVGLTGAATLCASAAVRSGAGLVTVGAPSSLNDILEVKLTEAMTVPLPEVRRHRCLSLRARGEVRRLVERADAVALGPGIGTHRETAELVHRLLADLPVPLVLDADGLNVLGGRPELLRSRHEPTIITPHPGEFSRLTGRPTSDLLADPIGCARAFAVSHGVVVALKGAPTVVADPSGVVSVNPTGNAGMATGGAGDVLTGVIAALIGQGLGPEVAARLGVYLHGAAGDLARDRSGEVGLAAGDLVEALPEAVKKAGEGELQNPYFEGA</sequence>
<comment type="catalytic activity">
    <reaction evidence="15 17 19">
        <text>(6S)-NADHX + ADP = AMP + phosphate + NADH + H(+)</text>
        <dbReference type="Rhea" id="RHEA:32223"/>
        <dbReference type="ChEBI" id="CHEBI:15378"/>
        <dbReference type="ChEBI" id="CHEBI:43474"/>
        <dbReference type="ChEBI" id="CHEBI:57945"/>
        <dbReference type="ChEBI" id="CHEBI:64074"/>
        <dbReference type="ChEBI" id="CHEBI:456215"/>
        <dbReference type="ChEBI" id="CHEBI:456216"/>
        <dbReference type="EC" id="4.2.1.136"/>
    </reaction>
</comment>
<evidence type="ECO:0000256" key="9">
    <source>
        <dbReference type="ARBA" id="ARBA00022958"/>
    </source>
</evidence>
<comment type="catalytic activity">
    <reaction evidence="16 17 19">
        <text>(6S)-NADPHX + ADP = AMP + phosphate + NADPH + H(+)</text>
        <dbReference type="Rhea" id="RHEA:32235"/>
        <dbReference type="ChEBI" id="CHEBI:15378"/>
        <dbReference type="ChEBI" id="CHEBI:43474"/>
        <dbReference type="ChEBI" id="CHEBI:57783"/>
        <dbReference type="ChEBI" id="CHEBI:64076"/>
        <dbReference type="ChEBI" id="CHEBI:456215"/>
        <dbReference type="ChEBI" id="CHEBI:456216"/>
        <dbReference type="EC" id="4.2.1.136"/>
    </reaction>
</comment>
<comment type="similarity">
    <text evidence="3 19">In the N-terminal section; belongs to the NnrE/AIBP family.</text>
</comment>
<dbReference type="PROSITE" id="PS51385">
    <property type="entry name" value="YJEF_N"/>
    <property type="match status" value="1"/>
</dbReference>
<feature type="binding site" evidence="17">
    <location>
        <position position="455"/>
    </location>
    <ligand>
        <name>(6S)-NADPHX</name>
        <dbReference type="ChEBI" id="CHEBI:64076"/>
    </ligand>
</feature>
<feature type="binding site" evidence="17">
    <location>
        <position position="388"/>
    </location>
    <ligand>
        <name>(6S)-NADPHX</name>
        <dbReference type="ChEBI" id="CHEBI:64076"/>
    </ligand>
</feature>
<dbReference type="GO" id="GO:0052856">
    <property type="term" value="F:NAD(P)HX epimerase activity"/>
    <property type="evidence" value="ECO:0007669"/>
    <property type="project" value="UniProtKB-UniRule"/>
</dbReference>
<keyword evidence="6 17" id="KW-0547">Nucleotide-binding</keyword>
<dbReference type="CDD" id="cd01171">
    <property type="entry name" value="YXKO-related"/>
    <property type="match status" value="1"/>
</dbReference>
<dbReference type="AlphaFoldDB" id="A0A1F6CVB9"/>
<comment type="catalytic activity">
    <reaction evidence="1 18 19">
        <text>(6R)-NADHX = (6S)-NADHX</text>
        <dbReference type="Rhea" id="RHEA:32215"/>
        <dbReference type="ChEBI" id="CHEBI:64074"/>
        <dbReference type="ChEBI" id="CHEBI:64075"/>
        <dbReference type="EC" id="5.1.99.6"/>
    </reaction>
</comment>
<dbReference type="PANTHER" id="PTHR12592">
    <property type="entry name" value="ATP-DEPENDENT (S)-NAD(P)H-HYDRATE DEHYDRATASE FAMILY MEMBER"/>
    <property type="match status" value="1"/>
</dbReference>
<evidence type="ECO:0000256" key="4">
    <source>
        <dbReference type="ARBA" id="ARBA00009524"/>
    </source>
</evidence>
<evidence type="ECO:0000256" key="16">
    <source>
        <dbReference type="ARBA" id="ARBA00049209"/>
    </source>
</evidence>
<comment type="caution">
    <text evidence="18">Lacks conserved residue(s) required for the propagation of feature annotation.</text>
</comment>
<evidence type="ECO:0000256" key="19">
    <source>
        <dbReference type="PIRNR" id="PIRNR017184"/>
    </source>
</evidence>
<feature type="binding site" evidence="17">
    <location>
        <begin position="425"/>
        <end position="429"/>
    </location>
    <ligand>
        <name>AMP</name>
        <dbReference type="ChEBI" id="CHEBI:456215"/>
    </ligand>
</feature>
<dbReference type="InterPro" id="IPR017953">
    <property type="entry name" value="Carbohydrate_kinase_pred_CS"/>
</dbReference>
<keyword evidence="10 17" id="KW-0520">NAD</keyword>
<feature type="binding site" evidence="18">
    <location>
        <position position="163"/>
    </location>
    <ligand>
        <name>(6S)-NADPHX</name>
        <dbReference type="ChEBI" id="CHEBI:64076"/>
    </ligand>
</feature>
<comment type="cofactor">
    <cofactor evidence="18 19">
        <name>K(+)</name>
        <dbReference type="ChEBI" id="CHEBI:29103"/>
    </cofactor>
    <text evidence="18 19">Binds 1 potassium ion per subunit.</text>
</comment>
<keyword evidence="12 17" id="KW-0456">Lyase</keyword>
<keyword evidence="5 18" id="KW-0479">Metal-binding</keyword>
<dbReference type="InterPro" id="IPR029056">
    <property type="entry name" value="Ribokinase-like"/>
</dbReference>
<dbReference type="GO" id="GO:0110051">
    <property type="term" value="P:metabolite repair"/>
    <property type="evidence" value="ECO:0007669"/>
    <property type="project" value="TreeGrafter"/>
</dbReference>
<feature type="binding site" evidence="18">
    <location>
        <position position="59"/>
    </location>
    <ligand>
        <name>K(+)</name>
        <dbReference type="ChEBI" id="CHEBI:29103"/>
    </ligand>
</feature>
<comment type="function">
    <text evidence="17">Catalyzes the dehydration of the S-form of NAD(P)HX at the expense of ADP, which is converted to AMP. Together with NAD(P)HX epimerase, which catalyzes the epimerization of the S- and R-forms, the enzyme allows the repair of both epimers of NAD(P)HX, a damaged form of NAD(P)H that is a result of enzymatic or heat-dependent hydration.</text>
</comment>
<comment type="catalytic activity">
    <reaction evidence="2 18 19">
        <text>(6R)-NADPHX = (6S)-NADPHX</text>
        <dbReference type="Rhea" id="RHEA:32227"/>
        <dbReference type="ChEBI" id="CHEBI:64076"/>
        <dbReference type="ChEBI" id="CHEBI:64077"/>
        <dbReference type="EC" id="5.1.99.6"/>
    </reaction>
</comment>
<dbReference type="PROSITE" id="PS51383">
    <property type="entry name" value="YJEF_C_3"/>
    <property type="match status" value="1"/>
</dbReference>
<dbReference type="PIRSF" id="PIRSF017184">
    <property type="entry name" value="Nnr"/>
    <property type="match status" value="1"/>
</dbReference>
<reference evidence="22 23" key="1">
    <citation type="journal article" date="2016" name="Nat. Commun.">
        <title>Thousands of microbial genomes shed light on interconnected biogeochemical processes in an aquifer system.</title>
        <authorList>
            <person name="Anantharaman K."/>
            <person name="Brown C.T."/>
            <person name="Hug L.A."/>
            <person name="Sharon I."/>
            <person name="Castelle C.J."/>
            <person name="Probst A.J."/>
            <person name="Thomas B.C."/>
            <person name="Singh A."/>
            <person name="Wilkins M.J."/>
            <person name="Karaoz U."/>
            <person name="Brodie E.L."/>
            <person name="Williams K.H."/>
            <person name="Hubbard S.S."/>
            <person name="Banfield J.F."/>
        </authorList>
    </citation>
    <scope>NUCLEOTIDE SEQUENCE [LARGE SCALE GENOMIC DNA]</scope>
    <source>
        <strain evidence="23">RIFCSPLOWO2_12_FULL_64_10</strain>
    </source>
</reference>
<dbReference type="InterPro" id="IPR000631">
    <property type="entry name" value="CARKD"/>
</dbReference>
<keyword evidence="9 18" id="KW-0630">Potassium</keyword>
<evidence type="ECO:0000256" key="18">
    <source>
        <dbReference type="HAMAP-Rule" id="MF_01966"/>
    </source>
</evidence>
<dbReference type="GO" id="GO:0052855">
    <property type="term" value="F:ADP-dependent NAD(P)H-hydrate dehydratase activity"/>
    <property type="evidence" value="ECO:0007669"/>
    <property type="project" value="UniProtKB-UniRule"/>
</dbReference>
<evidence type="ECO:0000256" key="10">
    <source>
        <dbReference type="ARBA" id="ARBA00023027"/>
    </source>
</evidence>
<gene>
    <name evidence="17" type="primary">nnrD</name>
    <name evidence="18" type="synonym">nnrE</name>
    <name evidence="22" type="ORF">A3F84_14105</name>
</gene>
<accession>A0A1F6CVB9</accession>
<evidence type="ECO:0000259" key="20">
    <source>
        <dbReference type="PROSITE" id="PS51383"/>
    </source>
</evidence>
<comment type="function">
    <text evidence="14 19">Bifunctional enzyme that catalyzes the epimerization of the S- and R-forms of NAD(P)HX and the dehydration of the S-form of NAD(P)HX at the expense of ADP, which is converted to AMP. This allows the repair of both epimers of NAD(P)HX, a damaged form of NAD(P)H that is a result of enzymatic or heat-dependent hydration.</text>
</comment>
<feature type="binding site" evidence="18">
    <location>
        <position position="130"/>
    </location>
    <ligand>
        <name>K(+)</name>
        <dbReference type="ChEBI" id="CHEBI:29103"/>
    </ligand>
</feature>
<feature type="binding site" evidence="17">
    <location>
        <position position="265"/>
    </location>
    <ligand>
        <name>(6S)-NADPHX</name>
        <dbReference type="ChEBI" id="CHEBI:64076"/>
    </ligand>
</feature>
<dbReference type="GO" id="GO:0046872">
    <property type="term" value="F:metal ion binding"/>
    <property type="evidence" value="ECO:0007669"/>
    <property type="project" value="UniProtKB-UniRule"/>
</dbReference>
<comment type="caution">
    <text evidence="22">The sequence shown here is derived from an EMBL/GenBank/DDBJ whole genome shotgun (WGS) entry which is preliminary data.</text>
</comment>
<evidence type="ECO:0000313" key="23">
    <source>
        <dbReference type="Proteomes" id="UP000178606"/>
    </source>
</evidence>
<evidence type="ECO:0000259" key="21">
    <source>
        <dbReference type="PROSITE" id="PS51385"/>
    </source>
</evidence>
<feature type="domain" description="YjeF N-terminal" evidence="21">
    <location>
        <begin position="9"/>
        <end position="220"/>
    </location>
</feature>
<dbReference type="NCBIfam" id="TIGR00197">
    <property type="entry name" value="yjeF_nterm"/>
    <property type="match status" value="1"/>
</dbReference>
<keyword evidence="11 18" id="KW-0413">Isomerase</keyword>
<evidence type="ECO:0000256" key="6">
    <source>
        <dbReference type="ARBA" id="ARBA00022741"/>
    </source>
</evidence>
<evidence type="ECO:0000256" key="5">
    <source>
        <dbReference type="ARBA" id="ARBA00022723"/>
    </source>
</evidence>
<proteinExistence type="inferred from homology"/>
<evidence type="ECO:0000256" key="11">
    <source>
        <dbReference type="ARBA" id="ARBA00023235"/>
    </source>
</evidence>
<dbReference type="GO" id="GO:0046496">
    <property type="term" value="P:nicotinamide nucleotide metabolic process"/>
    <property type="evidence" value="ECO:0007669"/>
    <property type="project" value="UniProtKB-UniRule"/>
</dbReference>
<dbReference type="Proteomes" id="UP000178606">
    <property type="component" value="Unassembled WGS sequence"/>
</dbReference>
<evidence type="ECO:0000256" key="2">
    <source>
        <dbReference type="ARBA" id="ARBA00000909"/>
    </source>
</evidence>
<organism evidence="22 23">
    <name type="scientific">Handelsmanbacteria sp. (strain RIFCSPLOWO2_12_FULL_64_10)</name>
    <dbReference type="NCBI Taxonomy" id="1817868"/>
    <lineage>
        <taxon>Bacteria</taxon>
        <taxon>Candidatus Handelsmaniibacteriota</taxon>
    </lineage>
</organism>
<dbReference type="SUPFAM" id="SSF64153">
    <property type="entry name" value="YjeF N-terminal domain-like"/>
    <property type="match status" value="1"/>
</dbReference>
<feature type="binding site" evidence="18">
    <location>
        <begin position="134"/>
        <end position="140"/>
    </location>
    <ligand>
        <name>(6S)-NADPHX</name>
        <dbReference type="ChEBI" id="CHEBI:64076"/>
    </ligand>
</feature>
<dbReference type="InterPro" id="IPR036652">
    <property type="entry name" value="YjeF_N_dom_sf"/>
</dbReference>
<feature type="binding site" evidence="18">
    <location>
        <begin position="58"/>
        <end position="62"/>
    </location>
    <ligand>
        <name>(6S)-NADPHX</name>
        <dbReference type="ChEBI" id="CHEBI:64076"/>
    </ligand>
</feature>
<dbReference type="HAMAP" id="MF_01965">
    <property type="entry name" value="NADHX_dehydratase"/>
    <property type="match status" value="1"/>
</dbReference>
<feature type="domain" description="YjeF C-terminal" evidence="20">
    <location>
        <begin position="230"/>
        <end position="514"/>
    </location>
</feature>
<dbReference type="Pfam" id="PF03853">
    <property type="entry name" value="YjeF_N"/>
    <property type="match status" value="1"/>
</dbReference>
<dbReference type="HAMAP" id="MF_01966">
    <property type="entry name" value="NADHX_epimerase"/>
    <property type="match status" value="1"/>
</dbReference>
<comment type="cofactor">
    <cofactor evidence="17">
        <name>Mg(2+)</name>
        <dbReference type="ChEBI" id="CHEBI:18420"/>
    </cofactor>
</comment>
<evidence type="ECO:0000256" key="7">
    <source>
        <dbReference type="ARBA" id="ARBA00022840"/>
    </source>
</evidence>
<feature type="binding site" evidence="17">
    <location>
        <position position="337"/>
    </location>
    <ligand>
        <name>(6S)-NADPHX</name>
        <dbReference type="ChEBI" id="CHEBI:64076"/>
    </ligand>
</feature>
<dbReference type="Gene3D" id="3.40.1190.20">
    <property type="match status" value="1"/>
</dbReference>
<dbReference type="Pfam" id="PF01256">
    <property type="entry name" value="Carb_kinase"/>
    <property type="match status" value="1"/>
</dbReference>
<evidence type="ECO:0000256" key="8">
    <source>
        <dbReference type="ARBA" id="ARBA00022857"/>
    </source>
</evidence>
<dbReference type="InterPro" id="IPR030677">
    <property type="entry name" value="Nnr"/>
</dbReference>
<evidence type="ECO:0000256" key="17">
    <source>
        <dbReference type="HAMAP-Rule" id="MF_01965"/>
    </source>
</evidence>
<evidence type="ECO:0000256" key="14">
    <source>
        <dbReference type="ARBA" id="ARBA00025153"/>
    </source>
</evidence>
<dbReference type="PROSITE" id="PS01050">
    <property type="entry name" value="YJEF_C_2"/>
    <property type="match status" value="1"/>
</dbReference>
<evidence type="ECO:0000256" key="13">
    <source>
        <dbReference type="ARBA" id="ARBA00023268"/>
    </source>
</evidence>
<dbReference type="EC" id="4.2.1.136" evidence="19"/>
<name>A0A1F6CVB9_HANXR</name>
<evidence type="ECO:0000313" key="22">
    <source>
        <dbReference type="EMBL" id="OGG53116.1"/>
    </source>
</evidence>
<dbReference type="Gene3D" id="3.40.50.10260">
    <property type="entry name" value="YjeF N-terminal domain"/>
    <property type="match status" value="1"/>
</dbReference>
<comment type="subunit">
    <text evidence="17">Homotetramer.</text>
</comment>
<keyword evidence="7 17" id="KW-0067">ATP-binding</keyword>
<protein>
    <recommendedName>
        <fullName evidence="19">Bifunctional NAD(P)H-hydrate repair enzyme</fullName>
    </recommendedName>
    <alternativeName>
        <fullName evidence="19">Nicotinamide nucleotide repair protein</fullName>
    </alternativeName>
    <domain>
        <recommendedName>
            <fullName evidence="19">ADP-dependent (S)-NAD(P)H-hydrate dehydratase</fullName>
            <ecNumber evidence="19">4.2.1.136</ecNumber>
        </recommendedName>
        <alternativeName>
            <fullName evidence="19">ADP-dependent NAD(P)HX dehydratase</fullName>
        </alternativeName>
    </domain>
    <domain>
        <recommendedName>
            <fullName evidence="19">NAD(P)H-hydrate epimerase</fullName>
            <ecNumber evidence="19">5.1.99.6</ecNumber>
        </recommendedName>
    </domain>
</protein>
<comment type="similarity">
    <text evidence="18">Belongs to the NnrE/AIBP family.</text>
</comment>
<keyword evidence="8 17" id="KW-0521">NADP</keyword>
<dbReference type="EMBL" id="MFKF01000127">
    <property type="protein sequence ID" value="OGG53116.1"/>
    <property type="molecule type" value="Genomic_DNA"/>
</dbReference>
<dbReference type="GO" id="GO:0005524">
    <property type="term" value="F:ATP binding"/>
    <property type="evidence" value="ECO:0007669"/>
    <property type="project" value="UniProtKB-UniRule"/>
</dbReference>
<evidence type="ECO:0000256" key="1">
    <source>
        <dbReference type="ARBA" id="ARBA00000013"/>
    </source>
</evidence>
<dbReference type="NCBIfam" id="TIGR00196">
    <property type="entry name" value="yjeF_cterm"/>
    <property type="match status" value="1"/>
</dbReference>
<feature type="binding site" evidence="17">
    <location>
        <position position="454"/>
    </location>
    <ligand>
        <name>AMP</name>
        <dbReference type="ChEBI" id="CHEBI:456215"/>
    </ligand>
</feature>
<dbReference type="EC" id="5.1.99.6" evidence="19"/>
<comment type="similarity">
    <text evidence="4 19">In the C-terminal section; belongs to the NnrD/CARKD family.</text>
</comment>
<keyword evidence="13" id="KW-0511">Multifunctional enzyme</keyword>